<dbReference type="InterPro" id="IPR029062">
    <property type="entry name" value="Class_I_gatase-like"/>
</dbReference>
<name>A0ABP5BRS2_9PSEU</name>
<proteinExistence type="predicted"/>
<dbReference type="SUPFAM" id="SSF46689">
    <property type="entry name" value="Homeodomain-like"/>
    <property type="match status" value="1"/>
</dbReference>
<organism evidence="4 5">
    <name type="scientific">Amycolatopsis minnesotensis</name>
    <dbReference type="NCBI Taxonomy" id="337894"/>
    <lineage>
        <taxon>Bacteria</taxon>
        <taxon>Bacillati</taxon>
        <taxon>Actinomycetota</taxon>
        <taxon>Actinomycetes</taxon>
        <taxon>Pseudonocardiales</taxon>
        <taxon>Pseudonocardiaceae</taxon>
        <taxon>Amycolatopsis</taxon>
    </lineage>
</organism>
<dbReference type="PANTHER" id="PTHR43130">
    <property type="entry name" value="ARAC-FAMILY TRANSCRIPTIONAL REGULATOR"/>
    <property type="match status" value="1"/>
</dbReference>
<dbReference type="InterPro" id="IPR002818">
    <property type="entry name" value="DJ-1/PfpI"/>
</dbReference>
<dbReference type="PANTHER" id="PTHR43130:SF3">
    <property type="entry name" value="HTH-TYPE TRANSCRIPTIONAL REGULATOR RV1931C"/>
    <property type="match status" value="1"/>
</dbReference>
<dbReference type="SMART" id="SM00342">
    <property type="entry name" value="HTH_ARAC"/>
    <property type="match status" value="1"/>
</dbReference>
<protein>
    <recommendedName>
        <fullName evidence="3">HTH araC/xylS-type domain-containing protein</fullName>
    </recommendedName>
</protein>
<evidence type="ECO:0000313" key="5">
    <source>
        <dbReference type="Proteomes" id="UP001501116"/>
    </source>
</evidence>
<comment type="caution">
    <text evidence="4">The sequence shown here is derived from an EMBL/GenBank/DDBJ whole genome shotgun (WGS) entry which is preliminary data.</text>
</comment>
<gene>
    <name evidence="4" type="ORF">GCM10009754_17980</name>
</gene>
<dbReference type="Proteomes" id="UP001501116">
    <property type="component" value="Unassembled WGS sequence"/>
</dbReference>
<dbReference type="SUPFAM" id="SSF52317">
    <property type="entry name" value="Class I glutamine amidotransferase-like"/>
    <property type="match status" value="1"/>
</dbReference>
<dbReference type="Pfam" id="PF01965">
    <property type="entry name" value="DJ-1_PfpI"/>
    <property type="match status" value="1"/>
</dbReference>
<sequence length="231" mass="24707">MIAPNRPDPGVPPSAAVLSAIRDAGRRGARLMSFCTGAFSLAATGVLDGRRATTHWRWADLFAVRFPEVRLETDVLFVEDGPVFTSAGSAAAVSRRLVFAVHRDGGQRQFVERPIPSVPDTSLAPLLAWALERLDQPLGVPDLADRAAVSVATLHRRFRAELGITPLKWLTSERVLLACRLIERGEVRFDVSCGGGLGLPLGGTGFVFRGHGEGFKRACGAPSSAVPDALM</sequence>
<dbReference type="Pfam" id="PF12833">
    <property type="entry name" value="HTH_18"/>
    <property type="match status" value="1"/>
</dbReference>
<dbReference type="InterPro" id="IPR009057">
    <property type="entry name" value="Homeodomain-like_sf"/>
</dbReference>
<evidence type="ECO:0000256" key="1">
    <source>
        <dbReference type="ARBA" id="ARBA00023015"/>
    </source>
</evidence>
<feature type="domain" description="HTH araC/xylS-type" evidence="3">
    <location>
        <begin position="124"/>
        <end position="192"/>
    </location>
</feature>
<dbReference type="Gene3D" id="3.40.50.880">
    <property type="match status" value="1"/>
</dbReference>
<dbReference type="InterPro" id="IPR052158">
    <property type="entry name" value="INH-QAR"/>
</dbReference>
<evidence type="ECO:0000313" key="4">
    <source>
        <dbReference type="EMBL" id="GAA1949734.1"/>
    </source>
</evidence>
<keyword evidence="5" id="KW-1185">Reference proteome</keyword>
<evidence type="ECO:0000256" key="2">
    <source>
        <dbReference type="ARBA" id="ARBA00023163"/>
    </source>
</evidence>
<accession>A0ABP5BRS2</accession>
<evidence type="ECO:0000259" key="3">
    <source>
        <dbReference type="PROSITE" id="PS01124"/>
    </source>
</evidence>
<reference evidence="5" key="1">
    <citation type="journal article" date="2019" name="Int. J. Syst. Evol. Microbiol.">
        <title>The Global Catalogue of Microorganisms (GCM) 10K type strain sequencing project: providing services to taxonomists for standard genome sequencing and annotation.</title>
        <authorList>
            <consortium name="The Broad Institute Genomics Platform"/>
            <consortium name="The Broad Institute Genome Sequencing Center for Infectious Disease"/>
            <person name="Wu L."/>
            <person name="Ma J."/>
        </authorList>
    </citation>
    <scope>NUCLEOTIDE SEQUENCE [LARGE SCALE GENOMIC DNA]</scope>
    <source>
        <strain evidence="5">JCM 14545</strain>
    </source>
</reference>
<keyword evidence="2" id="KW-0804">Transcription</keyword>
<keyword evidence="1" id="KW-0805">Transcription regulation</keyword>
<dbReference type="InterPro" id="IPR018060">
    <property type="entry name" value="HTH_AraC"/>
</dbReference>
<dbReference type="PROSITE" id="PS01124">
    <property type="entry name" value="HTH_ARAC_FAMILY_2"/>
    <property type="match status" value="1"/>
</dbReference>
<dbReference type="EMBL" id="BAAANN010000005">
    <property type="protein sequence ID" value="GAA1949734.1"/>
    <property type="molecule type" value="Genomic_DNA"/>
</dbReference>
<dbReference type="Gene3D" id="1.10.10.60">
    <property type="entry name" value="Homeodomain-like"/>
    <property type="match status" value="1"/>
</dbReference>